<dbReference type="InterPro" id="IPR000070">
    <property type="entry name" value="Pectinesterase_cat"/>
</dbReference>
<dbReference type="AlphaFoldDB" id="A0AA38TMW1"/>
<gene>
    <name evidence="7" type="ORF">OSB04_008119</name>
</gene>
<evidence type="ECO:0000259" key="6">
    <source>
        <dbReference type="Pfam" id="PF01095"/>
    </source>
</evidence>
<dbReference type="SUPFAM" id="SSF51126">
    <property type="entry name" value="Pectin lyase-like"/>
    <property type="match status" value="1"/>
</dbReference>
<feature type="domain" description="Pectinesterase catalytic" evidence="6">
    <location>
        <begin position="70"/>
        <end position="265"/>
    </location>
</feature>
<dbReference type="InterPro" id="IPR012334">
    <property type="entry name" value="Pectin_lyas_fold"/>
</dbReference>
<evidence type="ECO:0000256" key="4">
    <source>
        <dbReference type="ARBA" id="ARBA00023316"/>
    </source>
</evidence>
<evidence type="ECO:0000256" key="3">
    <source>
        <dbReference type="ARBA" id="ARBA00023085"/>
    </source>
</evidence>
<dbReference type="InterPro" id="IPR011050">
    <property type="entry name" value="Pectin_lyase_fold/virulence"/>
</dbReference>
<proteinExistence type="predicted"/>
<comment type="pathway">
    <text evidence="1">Glycan metabolism; pectin degradation; 2-dehydro-3-deoxy-D-gluconate from pectin: step 1/5.</text>
</comment>
<evidence type="ECO:0000313" key="7">
    <source>
        <dbReference type="EMBL" id="KAJ9562959.1"/>
    </source>
</evidence>
<protein>
    <recommendedName>
        <fullName evidence="6">Pectinesterase catalytic domain-containing protein</fullName>
    </recommendedName>
</protein>
<dbReference type="Gene3D" id="2.160.20.10">
    <property type="entry name" value="Single-stranded right-handed beta-helix, Pectin lyase-like"/>
    <property type="match status" value="2"/>
</dbReference>
<dbReference type="EMBL" id="JARYMX010000002">
    <property type="protein sequence ID" value="KAJ9562959.1"/>
    <property type="molecule type" value="Genomic_DNA"/>
</dbReference>
<dbReference type="GO" id="GO:0030599">
    <property type="term" value="F:pectinesterase activity"/>
    <property type="evidence" value="ECO:0007669"/>
    <property type="project" value="UniProtKB-EC"/>
</dbReference>
<dbReference type="GO" id="GO:0042545">
    <property type="term" value="P:cell wall modification"/>
    <property type="evidence" value="ECO:0007669"/>
    <property type="project" value="InterPro"/>
</dbReference>
<evidence type="ECO:0000256" key="2">
    <source>
        <dbReference type="ARBA" id="ARBA00022801"/>
    </source>
</evidence>
<keyword evidence="2" id="KW-0378">Hydrolase</keyword>
<reference evidence="7" key="1">
    <citation type="submission" date="2023-03" db="EMBL/GenBank/DDBJ databases">
        <title>Chromosome-scale reference genome and RAD-based genetic map of yellow starthistle (Centaurea solstitialis) reveal putative structural variation and QTLs associated with invader traits.</title>
        <authorList>
            <person name="Reatini B."/>
            <person name="Cang F.A."/>
            <person name="Jiang Q."/>
            <person name="Mckibben M.T.W."/>
            <person name="Barker M.S."/>
            <person name="Rieseberg L.H."/>
            <person name="Dlugosch K.M."/>
        </authorList>
    </citation>
    <scope>NUCLEOTIDE SEQUENCE</scope>
    <source>
        <strain evidence="7">CAN-66</strain>
        <tissue evidence="7">Leaf</tissue>
    </source>
</reference>
<dbReference type="Pfam" id="PF01095">
    <property type="entry name" value="Pectinesterase"/>
    <property type="match status" value="2"/>
</dbReference>
<comment type="caution">
    <text evidence="7">The sequence shown here is derived from an EMBL/GenBank/DDBJ whole genome shotgun (WGS) entry which is preliminary data.</text>
</comment>
<dbReference type="Proteomes" id="UP001172457">
    <property type="component" value="Chromosome 2"/>
</dbReference>
<organism evidence="7 8">
    <name type="scientific">Centaurea solstitialis</name>
    <name type="common">yellow star-thistle</name>
    <dbReference type="NCBI Taxonomy" id="347529"/>
    <lineage>
        <taxon>Eukaryota</taxon>
        <taxon>Viridiplantae</taxon>
        <taxon>Streptophyta</taxon>
        <taxon>Embryophyta</taxon>
        <taxon>Tracheophyta</taxon>
        <taxon>Spermatophyta</taxon>
        <taxon>Magnoliopsida</taxon>
        <taxon>eudicotyledons</taxon>
        <taxon>Gunneridae</taxon>
        <taxon>Pentapetalae</taxon>
        <taxon>asterids</taxon>
        <taxon>campanulids</taxon>
        <taxon>Asterales</taxon>
        <taxon>Asteraceae</taxon>
        <taxon>Carduoideae</taxon>
        <taxon>Cardueae</taxon>
        <taxon>Centaureinae</taxon>
        <taxon>Centaurea</taxon>
    </lineage>
</organism>
<keyword evidence="4" id="KW-0961">Cell wall biogenesis/degradation</keyword>
<evidence type="ECO:0000313" key="8">
    <source>
        <dbReference type="Proteomes" id="UP001172457"/>
    </source>
</evidence>
<dbReference type="PANTHER" id="PTHR31707">
    <property type="entry name" value="PECTINESTERASE"/>
    <property type="match status" value="1"/>
</dbReference>
<keyword evidence="8" id="KW-1185">Reference proteome</keyword>
<comment type="catalytic activity">
    <reaction evidence="5">
        <text>[(1-&gt;4)-alpha-D-galacturonosyl methyl ester](n) + n H2O = [(1-&gt;4)-alpha-D-galacturonosyl](n) + n methanol + n H(+)</text>
        <dbReference type="Rhea" id="RHEA:22380"/>
        <dbReference type="Rhea" id="RHEA-COMP:14570"/>
        <dbReference type="Rhea" id="RHEA-COMP:14573"/>
        <dbReference type="ChEBI" id="CHEBI:15377"/>
        <dbReference type="ChEBI" id="CHEBI:15378"/>
        <dbReference type="ChEBI" id="CHEBI:17790"/>
        <dbReference type="ChEBI" id="CHEBI:140522"/>
        <dbReference type="ChEBI" id="CHEBI:140523"/>
        <dbReference type="EC" id="3.1.1.11"/>
    </reaction>
</comment>
<keyword evidence="3" id="KW-0063">Aspartyl esterase</keyword>
<accession>A0AA38TMW1</accession>
<name>A0AA38TMW1_9ASTR</name>
<sequence length="266" mass="30043">MFVDGNMRNEYMLSGNLATKRPDVVVALDGSGNYRTVPDAVSAALKLAKPETRFVIYVKSGVYTENKHGGDEFMAQDMTFRNTVGPDAGQAVAFLSGSDHSAFYHCSFEGYQDTLYAFEKRQFYKEYQIFETVDFIFGNALAFFQDCEIFVRKPLDGGGLVVTAQGRSTENEATGFSFQGCKITAGEDLKPVLSQYNKAFFGRPWRPHALTVYMESYFDDIVDPQGWLDTWGFNETCFLGEYNNYGPGSSTLRRVKWPNFHNITDR</sequence>
<feature type="domain" description="Pectinesterase catalytic" evidence="6">
    <location>
        <begin position="23"/>
        <end position="66"/>
    </location>
</feature>
<evidence type="ECO:0000256" key="1">
    <source>
        <dbReference type="ARBA" id="ARBA00005184"/>
    </source>
</evidence>
<evidence type="ECO:0000256" key="5">
    <source>
        <dbReference type="ARBA" id="ARBA00047928"/>
    </source>
</evidence>